<dbReference type="EMBL" id="LGFG01000259">
    <property type="protein sequence ID" value="KUK22113.1"/>
    <property type="molecule type" value="Genomic_DNA"/>
</dbReference>
<dbReference type="SUPFAM" id="SSF48452">
    <property type="entry name" value="TPR-like"/>
    <property type="match status" value="1"/>
</dbReference>
<comment type="caution">
    <text evidence="2">The sequence shown here is derived from an EMBL/GenBank/DDBJ whole genome shotgun (WGS) entry which is preliminary data.</text>
</comment>
<evidence type="ECO:0000313" key="3">
    <source>
        <dbReference type="Proteomes" id="UP000058636"/>
    </source>
</evidence>
<dbReference type="Pfam" id="PF03704">
    <property type="entry name" value="BTAD"/>
    <property type="match status" value="1"/>
</dbReference>
<dbReference type="GO" id="GO:0003677">
    <property type="term" value="F:DNA binding"/>
    <property type="evidence" value="ECO:0007669"/>
    <property type="project" value="InterPro"/>
</dbReference>
<dbReference type="Gene3D" id="1.25.40.10">
    <property type="entry name" value="Tetratricopeptide repeat domain"/>
    <property type="match status" value="1"/>
</dbReference>
<name>A0A101ENP8_9THEM</name>
<dbReference type="SUPFAM" id="SSF46894">
    <property type="entry name" value="C-terminal effector domain of the bipartite response regulators"/>
    <property type="match status" value="1"/>
</dbReference>
<dbReference type="PATRIC" id="fig|93930.3.peg.1007"/>
<accession>A0A101ENP8</accession>
<dbReference type="SMART" id="SM01043">
    <property type="entry name" value="BTAD"/>
    <property type="match status" value="1"/>
</dbReference>
<dbReference type="PANTHER" id="PTHR35807">
    <property type="entry name" value="TRANSCRIPTIONAL REGULATOR REDD-RELATED"/>
    <property type="match status" value="1"/>
</dbReference>
<dbReference type="Proteomes" id="UP000058636">
    <property type="component" value="Unassembled WGS sequence"/>
</dbReference>
<dbReference type="InterPro" id="IPR051677">
    <property type="entry name" value="AfsR-DnrI-RedD_regulator"/>
</dbReference>
<sequence length="349" mass="41327">MSIFVKTFGGTRVIKDGDFVNARDWPSQKAFALFRYLVFRRNEEVSVEEIYNLFWEGMDDTFAKSNLNTTLHIIRKTTGITSEQLFVKGDLCCFFPGNEITIDVDVFEECHKSLMKTTSDTEREKLLKKMFEIYTGPFLIEDIFVEWIQEIREIYESWYSDVLKELFELYLSKKDYNAALEMVNVYFQREPYDEDMYYRTIEFLLKKGEITRAKRVYDRLSSHLMEIGIKPRLKFDDFLSKRSSEFMLNGNEAIVVDEKLFEKFLFLESRRREKSFVLVEVKLMNKSISTEDVSQRVASHLRKGDVMTFSGETIRILFHCPEQRRPTMEKRVADVLEKVGVKKGQYEIS</sequence>
<gene>
    <name evidence="2" type="ORF">XD57_1788</name>
</gene>
<dbReference type="InterPro" id="IPR011990">
    <property type="entry name" value="TPR-like_helical_dom_sf"/>
</dbReference>
<reference evidence="2 3" key="1">
    <citation type="journal article" date="2015" name="MBio">
        <title>Genome-Resolved Metagenomic Analysis Reveals Roles for Candidate Phyla and Other Microbial Community Members in Biogeochemical Transformations in Oil Reservoirs.</title>
        <authorList>
            <person name="Hu P."/>
            <person name="Tom L."/>
            <person name="Singh A."/>
            <person name="Thomas B.C."/>
            <person name="Baker B.J."/>
            <person name="Piceno Y.M."/>
            <person name="Andersen G.L."/>
            <person name="Banfield J.F."/>
        </authorList>
    </citation>
    <scope>NUCLEOTIDE SEQUENCE [LARGE SCALE GENOMIC DNA]</scope>
    <source>
        <strain evidence="2">46_26</strain>
    </source>
</reference>
<evidence type="ECO:0000259" key="1">
    <source>
        <dbReference type="SMART" id="SM01043"/>
    </source>
</evidence>
<dbReference type="AlphaFoldDB" id="A0A101ENP8"/>
<evidence type="ECO:0000313" key="2">
    <source>
        <dbReference type="EMBL" id="KUK22113.1"/>
    </source>
</evidence>
<organism evidence="2 3">
    <name type="scientific">Thermotoga petrophila</name>
    <dbReference type="NCBI Taxonomy" id="93929"/>
    <lineage>
        <taxon>Bacteria</taxon>
        <taxon>Thermotogati</taxon>
        <taxon>Thermotogota</taxon>
        <taxon>Thermotogae</taxon>
        <taxon>Thermotogales</taxon>
        <taxon>Thermotogaceae</taxon>
        <taxon>Thermotoga</taxon>
    </lineage>
</organism>
<dbReference type="PANTHER" id="PTHR35807:SF2">
    <property type="entry name" value="TRANSCRIPTIONAL ACTIVATOR DOMAIN"/>
    <property type="match status" value="1"/>
</dbReference>
<dbReference type="GO" id="GO:0006355">
    <property type="term" value="P:regulation of DNA-templated transcription"/>
    <property type="evidence" value="ECO:0007669"/>
    <property type="project" value="InterPro"/>
</dbReference>
<protein>
    <submittedName>
        <fullName evidence="2">Transcriptional regulator, SARP family</fullName>
    </submittedName>
</protein>
<proteinExistence type="predicted"/>
<dbReference type="InterPro" id="IPR005158">
    <property type="entry name" value="BTAD"/>
</dbReference>
<dbReference type="Gene3D" id="1.10.10.10">
    <property type="entry name" value="Winged helix-like DNA-binding domain superfamily/Winged helix DNA-binding domain"/>
    <property type="match status" value="1"/>
</dbReference>
<dbReference type="InterPro" id="IPR036388">
    <property type="entry name" value="WH-like_DNA-bd_sf"/>
</dbReference>
<feature type="domain" description="Bacterial transcriptional activator" evidence="1">
    <location>
        <begin position="102"/>
        <end position="234"/>
    </location>
</feature>
<dbReference type="InterPro" id="IPR016032">
    <property type="entry name" value="Sig_transdc_resp-reg_C-effctor"/>
</dbReference>